<dbReference type="Proteomes" id="UP000557566">
    <property type="component" value="Unassembled WGS sequence"/>
</dbReference>
<dbReference type="PANTHER" id="PTHR47064:SF2">
    <property type="entry name" value="SMP-30_GLUCONOLACTONASE_LRE-LIKE REGION DOMAIN-CONTAINING PROTEIN-RELATED"/>
    <property type="match status" value="1"/>
</dbReference>
<reference evidence="2 3" key="1">
    <citation type="journal article" date="2020" name="Genome Biol. Evol.">
        <title>A new high-quality draft genome assembly of the Chinese cordyceps Ophiocordyceps sinensis.</title>
        <authorList>
            <person name="Shu R."/>
            <person name="Zhang J."/>
            <person name="Meng Q."/>
            <person name="Zhang H."/>
            <person name="Zhou G."/>
            <person name="Li M."/>
            <person name="Wu P."/>
            <person name="Zhao Y."/>
            <person name="Chen C."/>
            <person name="Qin Q."/>
        </authorList>
    </citation>
    <scope>NUCLEOTIDE SEQUENCE [LARGE SCALE GENOMIC DNA]</scope>
    <source>
        <strain evidence="2 3">IOZ07</strain>
    </source>
</reference>
<dbReference type="OrthoDB" id="423498at2759"/>
<keyword evidence="3" id="KW-1185">Reference proteome</keyword>
<accession>A0A8H4PQK8</accession>
<gene>
    <name evidence="2" type="ORF">G6O67_004996</name>
</gene>
<dbReference type="Gene3D" id="2.120.10.30">
    <property type="entry name" value="TolB, C-terminal domain"/>
    <property type="match status" value="1"/>
</dbReference>
<dbReference type="SUPFAM" id="SSF63829">
    <property type="entry name" value="Calcium-dependent phosphotriesterase"/>
    <property type="match status" value="1"/>
</dbReference>
<dbReference type="InterPro" id="IPR011042">
    <property type="entry name" value="6-blade_b-propeller_TolB-like"/>
</dbReference>
<dbReference type="Pfam" id="PF08450">
    <property type="entry name" value="SGL"/>
    <property type="match status" value="1"/>
</dbReference>
<dbReference type="AlphaFoldDB" id="A0A8H4PQK8"/>
<evidence type="ECO:0000313" key="3">
    <source>
        <dbReference type="Proteomes" id="UP000557566"/>
    </source>
</evidence>
<feature type="domain" description="SMP-30/Gluconolactonase/LRE-like region" evidence="1">
    <location>
        <begin position="96"/>
        <end position="305"/>
    </location>
</feature>
<proteinExistence type="predicted"/>
<protein>
    <recommendedName>
        <fullName evidence="1">SMP-30/Gluconolactonase/LRE-like region domain-containing protein</fullName>
    </recommendedName>
</protein>
<organism evidence="2 3">
    <name type="scientific">Ophiocordyceps sinensis</name>
    <dbReference type="NCBI Taxonomy" id="72228"/>
    <lineage>
        <taxon>Eukaryota</taxon>
        <taxon>Fungi</taxon>
        <taxon>Dikarya</taxon>
        <taxon>Ascomycota</taxon>
        <taxon>Pezizomycotina</taxon>
        <taxon>Sordariomycetes</taxon>
        <taxon>Hypocreomycetidae</taxon>
        <taxon>Hypocreales</taxon>
        <taxon>Ophiocordycipitaceae</taxon>
        <taxon>Ophiocordyceps</taxon>
    </lineage>
</organism>
<evidence type="ECO:0000259" key="1">
    <source>
        <dbReference type="Pfam" id="PF08450"/>
    </source>
</evidence>
<dbReference type="PANTHER" id="PTHR47064">
    <property type="entry name" value="PUTATIVE (AFU_ORTHOLOGUE AFUA_1G08990)-RELATED"/>
    <property type="match status" value="1"/>
</dbReference>
<name>A0A8H4PQK8_9HYPO</name>
<dbReference type="InterPro" id="IPR013658">
    <property type="entry name" value="SGL"/>
</dbReference>
<evidence type="ECO:0000313" key="2">
    <source>
        <dbReference type="EMBL" id="KAF4508644.1"/>
    </source>
</evidence>
<dbReference type="InterPro" id="IPR052988">
    <property type="entry name" value="Oryzine_lactonohydrolase"/>
</dbReference>
<comment type="caution">
    <text evidence="2">The sequence shown here is derived from an EMBL/GenBank/DDBJ whole genome shotgun (WGS) entry which is preliminary data.</text>
</comment>
<dbReference type="EMBL" id="JAAVMX010000005">
    <property type="protein sequence ID" value="KAF4508644.1"/>
    <property type="molecule type" value="Genomic_DNA"/>
</dbReference>
<sequence length="327" mass="35431">MLDAAVRTIFGDTPTLEVLVENSDYTFAHEAGVFIPSDVGDTLYVTSNLIEDPRTQQKRTRISRLVLPRDGSPARVDEIDAPGVLLPNGGVNYPGGGIVFCAQGDKNTPGGLALMETEPPYKSRMLVDKFISRPFNSPNDVVAHNDGSLWFTDPLYGSEQGIRPPPRLPQLVYRFDPNTSSIRVMADGFGRPNGIAFNPDQTIVYVTDTDWVHGDGSKDDSRVSQIYAFDVKDYSGQPFLINRRVFAMADVGVPDGIKTDQNGNVYSGCGDGINIWSPGGVLLGKILIEGGAANFCFGRDGKLFILNENKTWVAQLGGATKGALLNI</sequence>